<dbReference type="RefSeq" id="WP_379933361.1">
    <property type="nucleotide sequence ID" value="NZ_JBHTHY010000004.1"/>
</dbReference>
<accession>A0ABW3B2X4</accession>
<organism evidence="5 6">
    <name type="scientific">Maribacter chungangensis</name>
    <dbReference type="NCBI Taxonomy" id="1069117"/>
    <lineage>
        <taxon>Bacteria</taxon>
        <taxon>Pseudomonadati</taxon>
        <taxon>Bacteroidota</taxon>
        <taxon>Flavobacteriia</taxon>
        <taxon>Flavobacteriales</taxon>
        <taxon>Flavobacteriaceae</taxon>
        <taxon>Maribacter</taxon>
    </lineage>
</organism>
<evidence type="ECO:0000256" key="2">
    <source>
        <dbReference type="ARBA" id="ARBA00022747"/>
    </source>
</evidence>
<keyword evidence="5" id="KW-0255">Endonuclease</keyword>
<protein>
    <submittedName>
        <fullName evidence="5">Restriction endonuclease subunit S</fullName>
        <ecNumber evidence="5">3.1.21.-</ecNumber>
    </submittedName>
</protein>
<comment type="caution">
    <text evidence="5">The sequence shown here is derived from an EMBL/GenBank/DDBJ whole genome shotgun (WGS) entry which is preliminary data.</text>
</comment>
<dbReference type="InterPro" id="IPR000055">
    <property type="entry name" value="Restrct_endonuc_typeI_TRD"/>
</dbReference>
<dbReference type="SUPFAM" id="SSF116734">
    <property type="entry name" value="DNA methylase specificity domain"/>
    <property type="match status" value="2"/>
</dbReference>
<dbReference type="GO" id="GO:0004519">
    <property type="term" value="F:endonuclease activity"/>
    <property type="evidence" value="ECO:0007669"/>
    <property type="project" value="UniProtKB-KW"/>
</dbReference>
<keyword evidence="2" id="KW-0680">Restriction system</keyword>
<evidence type="ECO:0000313" key="6">
    <source>
        <dbReference type="Proteomes" id="UP001597012"/>
    </source>
</evidence>
<dbReference type="Proteomes" id="UP001597012">
    <property type="component" value="Unassembled WGS sequence"/>
</dbReference>
<dbReference type="PANTHER" id="PTHR30408">
    <property type="entry name" value="TYPE-1 RESTRICTION ENZYME ECOKI SPECIFICITY PROTEIN"/>
    <property type="match status" value="1"/>
</dbReference>
<dbReference type="GO" id="GO:0016787">
    <property type="term" value="F:hydrolase activity"/>
    <property type="evidence" value="ECO:0007669"/>
    <property type="project" value="UniProtKB-KW"/>
</dbReference>
<evidence type="ECO:0000259" key="4">
    <source>
        <dbReference type="Pfam" id="PF01420"/>
    </source>
</evidence>
<reference evidence="6" key="1">
    <citation type="journal article" date="2019" name="Int. J. Syst. Evol. Microbiol.">
        <title>The Global Catalogue of Microorganisms (GCM) 10K type strain sequencing project: providing services to taxonomists for standard genome sequencing and annotation.</title>
        <authorList>
            <consortium name="The Broad Institute Genomics Platform"/>
            <consortium name="The Broad Institute Genome Sequencing Center for Infectious Disease"/>
            <person name="Wu L."/>
            <person name="Ma J."/>
        </authorList>
    </citation>
    <scope>NUCLEOTIDE SEQUENCE [LARGE SCALE GENOMIC DNA]</scope>
    <source>
        <strain evidence="6">CCUG 61948</strain>
    </source>
</reference>
<dbReference type="InterPro" id="IPR044946">
    <property type="entry name" value="Restrct_endonuc_typeI_TRD_sf"/>
</dbReference>
<evidence type="ECO:0000313" key="5">
    <source>
        <dbReference type="EMBL" id="MFD0797206.1"/>
    </source>
</evidence>
<gene>
    <name evidence="5" type="ORF">ACFQZJ_07030</name>
</gene>
<name>A0ABW3B2X4_9FLAO</name>
<dbReference type="EC" id="3.1.21.-" evidence="5"/>
<evidence type="ECO:0000256" key="1">
    <source>
        <dbReference type="ARBA" id="ARBA00010923"/>
    </source>
</evidence>
<evidence type="ECO:0000256" key="3">
    <source>
        <dbReference type="ARBA" id="ARBA00023125"/>
    </source>
</evidence>
<dbReference type="EMBL" id="JBHTHY010000004">
    <property type="protein sequence ID" value="MFD0797206.1"/>
    <property type="molecule type" value="Genomic_DNA"/>
</dbReference>
<sequence length="390" mass="44286">MINETKILQCVDIINSRVKPFEGKRKYLDTGGLNIDKIEEVREFDFESKPSRANQNVQVGDIILARMKGTVKVKVISDKESDFMVSTGFLVLRPKENSSYLNFLKHIFLSDSFQRDKDELCTGATQKAINNGNFKKLKVFLPSLETQKKIAAILDEADKLRQLDKKLIEQYDLLTQSLFVDMFGDPVRNPKRWKLKNIRANCEKFCDGPFGSNLKSEHYVMSGVRIVRLQNIGVGVFNDEDKIYIKKVHADTLKNNHCIPGDILIGTMGVPNLRACILPDHIPLAINKADCLICRPEKEVFNTTYLTYLLNNKSFVSSLSDLILGQTRGRISMGRLATRDVIAPSTELQQQFAERVHAIEAQKVQDQQSLKKSEELFNSLLQKAFKGELV</sequence>
<proteinExistence type="inferred from homology"/>
<dbReference type="Pfam" id="PF01420">
    <property type="entry name" value="Methylase_S"/>
    <property type="match status" value="1"/>
</dbReference>
<comment type="similarity">
    <text evidence="1">Belongs to the type-I restriction system S methylase family.</text>
</comment>
<keyword evidence="5" id="KW-0540">Nuclease</keyword>
<dbReference type="PANTHER" id="PTHR30408:SF12">
    <property type="entry name" value="TYPE I RESTRICTION ENZYME MJAVIII SPECIFICITY SUBUNIT"/>
    <property type="match status" value="1"/>
</dbReference>
<keyword evidence="5" id="KW-0378">Hydrolase</keyword>
<feature type="domain" description="Type I restriction modification DNA specificity" evidence="4">
    <location>
        <begin position="56"/>
        <end position="170"/>
    </location>
</feature>
<dbReference type="Gene3D" id="3.90.220.20">
    <property type="entry name" value="DNA methylase specificity domains"/>
    <property type="match status" value="2"/>
</dbReference>
<keyword evidence="3" id="KW-0238">DNA-binding</keyword>
<dbReference type="InterPro" id="IPR052021">
    <property type="entry name" value="Type-I_RS_S_subunit"/>
</dbReference>
<keyword evidence="6" id="KW-1185">Reference proteome</keyword>